<dbReference type="PANTHER" id="PTHR31114:SF3">
    <property type="entry name" value="SERPENTINE RECEPTOR CLASS GAMMA-RELATED"/>
    <property type="match status" value="1"/>
</dbReference>
<dbReference type="GO" id="GO:0016020">
    <property type="term" value="C:membrane"/>
    <property type="evidence" value="ECO:0007669"/>
    <property type="project" value="UniProtKB-SubCell"/>
</dbReference>
<dbReference type="Proteomes" id="UP000483820">
    <property type="component" value="Chromosome V"/>
</dbReference>
<dbReference type="PANTHER" id="PTHR31114">
    <property type="entry name" value="SERPENTINE RECEPTOR CLASS GAMMA"/>
    <property type="match status" value="1"/>
</dbReference>
<evidence type="ECO:0000256" key="4">
    <source>
        <dbReference type="ARBA" id="ARBA00022989"/>
    </source>
</evidence>
<evidence type="ECO:0000256" key="5">
    <source>
        <dbReference type="ARBA" id="ARBA00023136"/>
    </source>
</evidence>
<proteinExistence type="inferred from homology"/>
<dbReference type="GeneID" id="9808865"/>
<keyword evidence="4 6" id="KW-1133">Transmembrane helix</keyword>
<accession>A0A6A5GIU4</accession>
<feature type="transmembrane region" description="Helical" evidence="6">
    <location>
        <begin position="12"/>
        <end position="36"/>
    </location>
</feature>
<dbReference type="KEGG" id="crq:GCK72_020889"/>
<gene>
    <name evidence="7" type="ORF">GCK72_020889</name>
</gene>
<evidence type="ECO:0000313" key="7">
    <source>
        <dbReference type="EMBL" id="KAF1754329.1"/>
    </source>
</evidence>
<protein>
    <recommendedName>
        <fullName evidence="6">Serpentine receptor class gamma</fullName>
    </recommendedName>
</protein>
<feature type="transmembrane region" description="Helical" evidence="6">
    <location>
        <begin position="84"/>
        <end position="107"/>
    </location>
</feature>
<dbReference type="Pfam" id="PF02118">
    <property type="entry name" value="Srg"/>
    <property type="match status" value="1"/>
</dbReference>
<dbReference type="RefSeq" id="XP_053582779.1">
    <property type="nucleotide sequence ID" value="XM_053733866.1"/>
</dbReference>
<dbReference type="GO" id="GO:0004888">
    <property type="term" value="F:transmembrane signaling receptor activity"/>
    <property type="evidence" value="ECO:0007669"/>
    <property type="project" value="InterPro"/>
</dbReference>
<sequence length="133" mass="15363">MDPEMTVIYDRIFLVKSFAYFSILLFINISTISNLIKRFPYNSSTVQSNKMMRSLTTIAFINSFLFFLVLLDPLGAMATMTEDFRYNATMLTSDVMSLFFPYMLICFDRNVQNKLMKLFGSKAVADMVRSSMT</sequence>
<reference evidence="7 8" key="1">
    <citation type="submission" date="2019-12" db="EMBL/GenBank/DDBJ databases">
        <title>Chromosome-level assembly of the Caenorhabditis remanei genome.</title>
        <authorList>
            <person name="Teterina A.A."/>
            <person name="Willis J.H."/>
            <person name="Phillips P.C."/>
        </authorList>
    </citation>
    <scope>NUCLEOTIDE SEQUENCE [LARGE SCALE GENOMIC DNA]</scope>
    <source>
        <strain evidence="7 8">PX506</strain>
        <tissue evidence="7">Whole organism</tissue>
    </source>
</reference>
<feature type="transmembrane region" description="Helical" evidence="6">
    <location>
        <begin position="57"/>
        <end position="78"/>
    </location>
</feature>
<dbReference type="EMBL" id="WUAV01000005">
    <property type="protein sequence ID" value="KAF1754329.1"/>
    <property type="molecule type" value="Genomic_DNA"/>
</dbReference>
<name>A0A6A5GIU4_CAERE</name>
<dbReference type="InterPro" id="IPR000609">
    <property type="entry name" value="7TM_GPCR_serpentine_rcpt_Srg"/>
</dbReference>
<evidence type="ECO:0000256" key="6">
    <source>
        <dbReference type="RuleBase" id="RU280813"/>
    </source>
</evidence>
<comment type="caution">
    <text evidence="6">Lacks conserved residue(s) required for the propagation of feature annotation.</text>
</comment>
<dbReference type="GO" id="GO:0007606">
    <property type="term" value="P:sensory perception of chemical stimulus"/>
    <property type="evidence" value="ECO:0007669"/>
    <property type="project" value="UniProtKB-UniRule"/>
</dbReference>
<evidence type="ECO:0000256" key="1">
    <source>
        <dbReference type="ARBA" id="ARBA00004141"/>
    </source>
</evidence>
<organism evidence="7 8">
    <name type="scientific">Caenorhabditis remanei</name>
    <name type="common">Caenorhabditis vulgaris</name>
    <dbReference type="NCBI Taxonomy" id="31234"/>
    <lineage>
        <taxon>Eukaryota</taxon>
        <taxon>Metazoa</taxon>
        <taxon>Ecdysozoa</taxon>
        <taxon>Nematoda</taxon>
        <taxon>Chromadorea</taxon>
        <taxon>Rhabditida</taxon>
        <taxon>Rhabditina</taxon>
        <taxon>Rhabditomorpha</taxon>
        <taxon>Rhabditoidea</taxon>
        <taxon>Rhabditidae</taxon>
        <taxon>Peloderinae</taxon>
        <taxon>Caenorhabditis</taxon>
    </lineage>
</organism>
<dbReference type="InterPro" id="IPR052880">
    <property type="entry name" value="NRL-Serpentine_Class_Gamma"/>
</dbReference>
<evidence type="ECO:0000256" key="2">
    <source>
        <dbReference type="ARBA" id="ARBA00005692"/>
    </source>
</evidence>
<keyword evidence="3 6" id="KW-0812">Transmembrane</keyword>
<evidence type="ECO:0000256" key="3">
    <source>
        <dbReference type="ARBA" id="ARBA00022692"/>
    </source>
</evidence>
<comment type="subcellular location">
    <subcellularLocation>
        <location evidence="1">Membrane</location>
        <topology evidence="1">Multi-pass membrane protein</topology>
    </subcellularLocation>
</comment>
<dbReference type="AlphaFoldDB" id="A0A6A5GIU4"/>
<keyword evidence="5 6" id="KW-0472">Membrane</keyword>
<dbReference type="CTD" id="9808865"/>
<evidence type="ECO:0000313" key="8">
    <source>
        <dbReference type="Proteomes" id="UP000483820"/>
    </source>
</evidence>
<comment type="similarity">
    <text evidence="2 6">Belongs to the nematode receptor-like protein srg family.</text>
</comment>
<comment type="caution">
    <text evidence="7">The sequence shown here is derived from an EMBL/GenBank/DDBJ whole genome shotgun (WGS) entry which is preliminary data.</text>
</comment>